<dbReference type="EMBL" id="JAJGAK010000001">
    <property type="protein sequence ID" value="MCC8362822.1"/>
    <property type="molecule type" value="Genomic_DNA"/>
</dbReference>
<feature type="region of interest" description="Disordered" evidence="1">
    <location>
        <begin position="319"/>
        <end position="351"/>
    </location>
</feature>
<keyword evidence="2" id="KW-0732">Signal</keyword>
<keyword evidence="4" id="KW-1185">Reference proteome</keyword>
<evidence type="ECO:0000256" key="1">
    <source>
        <dbReference type="SAM" id="MobiDB-lite"/>
    </source>
</evidence>
<protein>
    <submittedName>
        <fullName evidence="3">Uncharacterized protein</fullName>
    </submittedName>
</protein>
<dbReference type="RefSeq" id="WP_230526399.1">
    <property type="nucleotide sequence ID" value="NZ_JAJGAK010000001.1"/>
</dbReference>
<sequence length="351" mass="38612">MLNRRALAVALLCALPVLPAFAEEAAPAPTVKWVIPWKAGMELKYATESNEVEVRDGKRQHERTRSNDTMRLTQATADGFQQTWTSADPQFDVLEGDKAMEGLARETFAKVGDLEVVVALDKDGNYARIENIDALSKFMREAMRPLASQGLAKQGDMNESDRQEAAEMVDGILDRMTQPAVVEAMIGRDLQWYNGFVGIDIEPDTDYGVETELPNPMGGPAFPAKLTFSLSVSEDDPDDLFVAFEQTIDPVKGAKALAAMAATLVGEEHKDGLDDVIKSIEVKDEGLFVVHRPTGVIEMFETTRTTKVAGRDKVERNRMRLTNGDHAHEWVDEQEGTEAEAKAEAKAEGDA</sequence>
<accession>A0ABS8JGY0</accession>
<dbReference type="Proteomes" id="UP001165293">
    <property type="component" value="Unassembled WGS sequence"/>
</dbReference>
<proteinExistence type="predicted"/>
<evidence type="ECO:0000313" key="4">
    <source>
        <dbReference type="Proteomes" id="UP001165293"/>
    </source>
</evidence>
<organism evidence="3 4">
    <name type="scientific">Noviluteimonas lactosilytica</name>
    <dbReference type="NCBI Taxonomy" id="2888523"/>
    <lineage>
        <taxon>Bacteria</taxon>
        <taxon>Pseudomonadati</taxon>
        <taxon>Pseudomonadota</taxon>
        <taxon>Gammaproteobacteria</taxon>
        <taxon>Lysobacterales</taxon>
        <taxon>Lysobacteraceae</taxon>
        <taxon>Noviluteimonas</taxon>
    </lineage>
</organism>
<feature type="chain" id="PRO_5047528165" evidence="2">
    <location>
        <begin position="23"/>
        <end position="351"/>
    </location>
</feature>
<feature type="signal peptide" evidence="2">
    <location>
        <begin position="1"/>
        <end position="22"/>
    </location>
</feature>
<feature type="compositionally biased region" description="Basic and acidic residues" evidence="1">
    <location>
        <begin position="319"/>
        <end position="331"/>
    </location>
</feature>
<evidence type="ECO:0000256" key="2">
    <source>
        <dbReference type="SAM" id="SignalP"/>
    </source>
</evidence>
<reference evidence="3" key="1">
    <citation type="submission" date="2021-10" db="EMBL/GenBank/DDBJ databases">
        <authorList>
            <person name="Lyu M."/>
            <person name="Wang X."/>
            <person name="Meng X."/>
            <person name="Xu K."/>
        </authorList>
    </citation>
    <scope>NUCLEOTIDE SEQUENCE</scope>
    <source>
        <strain evidence="3">A6</strain>
    </source>
</reference>
<feature type="compositionally biased region" description="Basic and acidic residues" evidence="1">
    <location>
        <begin position="339"/>
        <end position="351"/>
    </location>
</feature>
<evidence type="ECO:0000313" key="3">
    <source>
        <dbReference type="EMBL" id="MCC8362822.1"/>
    </source>
</evidence>
<name>A0ABS8JGY0_9GAMM</name>
<comment type="caution">
    <text evidence="3">The sequence shown here is derived from an EMBL/GenBank/DDBJ whole genome shotgun (WGS) entry which is preliminary data.</text>
</comment>
<gene>
    <name evidence="3" type="ORF">LK996_06995</name>
</gene>